<dbReference type="InterPro" id="IPR036529">
    <property type="entry name" value="KIX_dom_sf"/>
</dbReference>
<feature type="region of interest" description="Disordered" evidence="3">
    <location>
        <begin position="555"/>
        <end position="601"/>
    </location>
</feature>
<dbReference type="PANTHER" id="PTHR33137">
    <property type="entry name" value="MEDIATOR OF RNA POLYMERASE II TRANSCRIPTION SUBUNIT 15A-RELATED"/>
    <property type="match status" value="1"/>
</dbReference>
<name>A0A7J7MKS5_9MAGN</name>
<dbReference type="GO" id="GO:0003713">
    <property type="term" value="F:transcription coactivator activity"/>
    <property type="evidence" value="ECO:0007669"/>
    <property type="project" value="InterPro"/>
</dbReference>
<gene>
    <name evidence="5" type="ORF">GIB67_010678</name>
</gene>
<dbReference type="EMBL" id="JACGCM010001424">
    <property type="protein sequence ID" value="KAF6155486.1"/>
    <property type="molecule type" value="Genomic_DNA"/>
</dbReference>
<evidence type="ECO:0000259" key="4">
    <source>
        <dbReference type="Pfam" id="PF16987"/>
    </source>
</evidence>
<dbReference type="InterPro" id="IPR036546">
    <property type="entry name" value="MED15_KIX"/>
</dbReference>
<feature type="compositionally biased region" description="Low complexity" evidence="3">
    <location>
        <begin position="579"/>
        <end position="601"/>
    </location>
</feature>
<comment type="subcellular location">
    <subcellularLocation>
        <location evidence="1">Nucleus</location>
    </subcellularLocation>
</comment>
<feature type="compositionally biased region" description="Polar residues" evidence="3">
    <location>
        <begin position="105"/>
        <end position="115"/>
    </location>
</feature>
<reference evidence="5 6" key="1">
    <citation type="journal article" date="2020" name="IScience">
        <title>Genome Sequencing of the Endangered Kingdonia uniflora (Circaeasteraceae, Ranunculales) Reveals Potential Mechanisms of Evolutionary Specialization.</title>
        <authorList>
            <person name="Sun Y."/>
            <person name="Deng T."/>
            <person name="Zhang A."/>
            <person name="Moore M.J."/>
            <person name="Landis J.B."/>
            <person name="Lin N."/>
            <person name="Zhang H."/>
            <person name="Zhang X."/>
            <person name="Huang J."/>
            <person name="Zhang X."/>
            <person name="Sun H."/>
            <person name="Wang H."/>
        </authorList>
    </citation>
    <scope>NUCLEOTIDE SEQUENCE [LARGE SCALE GENOMIC DNA]</scope>
    <source>
        <strain evidence="5">TB1705</strain>
        <tissue evidence="5">Leaf</tissue>
    </source>
</reference>
<dbReference type="OrthoDB" id="1912459at2759"/>
<feature type="region of interest" description="Disordered" evidence="3">
    <location>
        <begin position="201"/>
        <end position="297"/>
    </location>
</feature>
<evidence type="ECO:0000313" key="5">
    <source>
        <dbReference type="EMBL" id="KAF6155486.1"/>
    </source>
</evidence>
<dbReference type="Proteomes" id="UP000541444">
    <property type="component" value="Unassembled WGS sequence"/>
</dbReference>
<feature type="compositionally biased region" description="Low complexity" evidence="3">
    <location>
        <begin position="218"/>
        <end position="282"/>
    </location>
</feature>
<protein>
    <recommendedName>
        <fullName evidence="4">Mediator complex subunit 15 KIX domain-containing protein</fullName>
    </recommendedName>
</protein>
<dbReference type="GO" id="GO:0031490">
    <property type="term" value="F:chromatin DNA binding"/>
    <property type="evidence" value="ECO:0007669"/>
    <property type="project" value="InterPro"/>
</dbReference>
<accession>A0A7J7MKS5</accession>
<feature type="non-terminal residue" evidence="5">
    <location>
        <position position="1"/>
    </location>
</feature>
<comment type="caution">
    <text evidence="5">The sequence shown here is derived from an EMBL/GenBank/DDBJ whole genome shotgun (WGS) entry which is preliminary data.</text>
</comment>
<feature type="region of interest" description="Disordered" evidence="3">
    <location>
        <begin position="105"/>
        <end position="131"/>
    </location>
</feature>
<keyword evidence="2" id="KW-0539">Nucleus</keyword>
<feature type="domain" description="Mediator complex subunit 15 KIX" evidence="4">
    <location>
        <begin position="6"/>
        <end position="84"/>
    </location>
</feature>
<keyword evidence="6" id="KW-1185">Reference proteome</keyword>
<dbReference type="Pfam" id="PF16987">
    <property type="entry name" value="KIX_2"/>
    <property type="match status" value="1"/>
</dbReference>
<dbReference type="AlphaFoldDB" id="A0A7J7MKS5"/>
<dbReference type="Gene3D" id="1.10.246.20">
    <property type="entry name" value="Coactivator CBP, KIX domain"/>
    <property type="match status" value="1"/>
</dbReference>
<evidence type="ECO:0000256" key="3">
    <source>
        <dbReference type="SAM" id="MobiDB-lite"/>
    </source>
</evidence>
<dbReference type="GO" id="GO:0005634">
    <property type="term" value="C:nucleus"/>
    <property type="evidence" value="ECO:0007669"/>
    <property type="project" value="UniProtKB-SubCell"/>
</dbReference>
<evidence type="ECO:0000313" key="6">
    <source>
        <dbReference type="Proteomes" id="UP000541444"/>
    </source>
</evidence>
<proteinExistence type="predicted"/>
<dbReference type="InterPro" id="IPR044661">
    <property type="entry name" value="MED15a/b/c-like"/>
</dbReference>
<organism evidence="5 6">
    <name type="scientific">Kingdonia uniflora</name>
    <dbReference type="NCBI Taxonomy" id="39325"/>
    <lineage>
        <taxon>Eukaryota</taxon>
        <taxon>Viridiplantae</taxon>
        <taxon>Streptophyta</taxon>
        <taxon>Embryophyta</taxon>
        <taxon>Tracheophyta</taxon>
        <taxon>Spermatophyta</taxon>
        <taxon>Magnoliopsida</taxon>
        <taxon>Ranunculales</taxon>
        <taxon>Circaeasteraceae</taxon>
        <taxon>Kingdonia</taxon>
    </lineage>
</organism>
<evidence type="ECO:0000256" key="1">
    <source>
        <dbReference type="ARBA" id="ARBA00004123"/>
    </source>
</evidence>
<sequence>MDNNAPDWRTQLQDGSRQRIVNKIIESLKKHLPVSGHEGMQELMKIAERFEERIYTSGTTTSQSDYLRKISMKMLTMETKTQNVGVPNSNASGSNQNLPDIASHSMQTQVRNQGQPPVPLPNQSQGRQQLLSQSMQNTIAPAGVQSSSGLMSALPSVTGLSQPSMLNTVSQSSNLQDILGISQNSVSNNAGQGIPSNILASSQKQMQGRPHPHQVLTSQHQQSMHMLQQQGKGAGQQQQAPQTSSTLLQPLQGQQQSQSQMVSQLQPSQIQQQLGLQQQSNSLHRDVQQRPSMQTQSVIDQKPVFHSQRVLPEASSTSIDSTAQTGHASGADWQEETYQKIKTMKDMYLPDLSDMHHKISISFQQSENLQAPKGQIEQLRVFKSMLERMVQFLQLSKHQIRLSYREKINQIEKQIVGILTTHRPKKPNSLQLQQQNQQQLPPPNDLQMNLQQENQTNPQMQTTNLQANMMNSLQTGSMLESGQGNTMGSLNQGGMGFLQQNAVGASQQANTNTLSQSNVNVNPLQLISGSLQHHHLKQQQEQQQFLQDLKVRQQGMGGFKPGKSQQQRLIHHHQQPRASSQFPISSPQLQSQSPQISQHSSPLIDQQNLIPSLTKAGSPLQYVNSPFVVPSPSTPLASSPLLGDPEKQVPSVSSLSYVGNLGQTHAISSPGQPQSLAIGTPGISASPLLAEITSLDRTASAMVLGKSTVSEKPMDRLLNADALLVSQVKSMSTTSLGAAASDIQSFISLSDRVAGSASGNGSRAAIGEDLVAVTKSRMELKNASTQDGNSARKKLRREMSVTPLNAAYQLEVLIFLRHLIRSQLRHL</sequence>
<dbReference type="PANTHER" id="PTHR33137:SF4">
    <property type="entry name" value="MEDIATOR OF RNA POLYMERASE II TRANSCRIPTION SUBUNIT 15A-RELATED"/>
    <property type="match status" value="1"/>
</dbReference>
<evidence type="ECO:0000256" key="2">
    <source>
        <dbReference type="ARBA" id="ARBA00023242"/>
    </source>
</evidence>
<dbReference type="FunFam" id="1.10.246.20:FF:000003">
    <property type="entry name" value="Mediator of RNA polymerase II transcription subunit 15a"/>
    <property type="match status" value="1"/>
</dbReference>